<proteinExistence type="predicted"/>
<protein>
    <submittedName>
        <fullName evidence="1">Uncharacterized protein</fullName>
    </submittedName>
</protein>
<gene>
    <name evidence="1" type="ORF">H5410_035510</name>
</gene>
<evidence type="ECO:0000313" key="1">
    <source>
        <dbReference type="EMBL" id="KAG5594278.1"/>
    </source>
</evidence>
<accession>A0A9J5Y5D1</accession>
<evidence type="ECO:0000313" key="2">
    <source>
        <dbReference type="Proteomes" id="UP000824120"/>
    </source>
</evidence>
<reference evidence="1 2" key="1">
    <citation type="submission" date="2020-09" db="EMBL/GenBank/DDBJ databases">
        <title>De no assembly of potato wild relative species, Solanum commersonii.</title>
        <authorList>
            <person name="Cho K."/>
        </authorList>
    </citation>
    <scope>NUCLEOTIDE SEQUENCE [LARGE SCALE GENOMIC DNA]</scope>
    <source>
        <strain evidence="1">LZ3.2</strain>
        <tissue evidence="1">Leaf</tissue>
    </source>
</reference>
<dbReference type="AlphaFoldDB" id="A0A9J5Y5D1"/>
<dbReference type="EMBL" id="JACXVP010000007">
    <property type="protein sequence ID" value="KAG5594278.1"/>
    <property type="molecule type" value="Genomic_DNA"/>
</dbReference>
<sequence>MEPALARLMNISGNLISNICSKMSDTFYVGDGWVSFRSPRLIPRDTCPLPPGIGIRYLCSPRLGQKA</sequence>
<dbReference type="Proteomes" id="UP000824120">
    <property type="component" value="Chromosome 7"/>
</dbReference>
<name>A0A9J5Y5D1_SOLCO</name>
<keyword evidence="2" id="KW-1185">Reference proteome</keyword>
<comment type="caution">
    <text evidence="1">The sequence shown here is derived from an EMBL/GenBank/DDBJ whole genome shotgun (WGS) entry which is preliminary data.</text>
</comment>
<organism evidence="1 2">
    <name type="scientific">Solanum commersonii</name>
    <name type="common">Commerson's wild potato</name>
    <name type="synonym">Commerson's nightshade</name>
    <dbReference type="NCBI Taxonomy" id="4109"/>
    <lineage>
        <taxon>Eukaryota</taxon>
        <taxon>Viridiplantae</taxon>
        <taxon>Streptophyta</taxon>
        <taxon>Embryophyta</taxon>
        <taxon>Tracheophyta</taxon>
        <taxon>Spermatophyta</taxon>
        <taxon>Magnoliopsida</taxon>
        <taxon>eudicotyledons</taxon>
        <taxon>Gunneridae</taxon>
        <taxon>Pentapetalae</taxon>
        <taxon>asterids</taxon>
        <taxon>lamiids</taxon>
        <taxon>Solanales</taxon>
        <taxon>Solanaceae</taxon>
        <taxon>Solanoideae</taxon>
        <taxon>Solaneae</taxon>
        <taxon>Solanum</taxon>
    </lineage>
</organism>